<organism evidence="7 8">
    <name type="scientific">Canna indica</name>
    <name type="common">Indian-shot</name>
    <dbReference type="NCBI Taxonomy" id="4628"/>
    <lineage>
        <taxon>Eukaryota</taxon>
        <taxon>Viridiplantae</taxon>
        <taxon>Streptophyta</taxon>
        <taxon>Embryophyta</taxon>
        <taxon>Tracheophyta</taxon>
        <taxon>Spermatophyta</taxon>
        <taxon>Magnoliopsida</taxon>
        <taxon>Liliopsida</taxon>
        <taxon>Zingiberales</taxon>
        <taxon>Cannaceae</taxon>
        <taxon>Canna</taxon>
    </lineage>
</organism>
<feature type="compositionally biased region" description="Basic residues" evidence="5">
    <location>
        <begin position="111"/>
        <end position="135"/>
    </location>
</feature>
<keyword evidence="2" id="KW-0496">Mitochondrion</keyword>
<feature type="compositionally biased region" description="Basic and acidic residues" evidence="5">
    <location>
        <begin position="93"/>
        <end position="103"/>
    </location>
</feature>
<evidence type="ECO:0000313" key="8">
    <source>
        <dbReference type="Proteomes" id="UP001327560"/>
    </source>
</evidence>
<evidence type="ECO:0000313" key="7">
    <source>
        <dbReference type="EMBL" id="WOK96590.1"/>
    </source>
</evidence>
<feature type="region of interest" description="Disordered" evidence="5">
    <location>
        <begin position="91"/>
        <end position="135"/>
    </location>
</feature>
<evidence type="ECO:0000256" key="3">
    <source>
        <dbReference type="ARBA" id="ARBA00035647"/>
    </source>
</evidence>
<evidence type="ECO:0000256" key="4">
    <source>
        <dbReference type="ARBA" id="ARBA00035682"/>
    </source>
</evidence>
<dbReference type="SMART" id="SM01155">
    <property type="entry name" value="DUF1713"/>
    <property type="match status" value="1"/>
</dbReference>
<gene>
    <name evidence="7" type="ORF">Cni_G05297</name>
</gene>
<dbReference type="PANTHER" id="PTHR32035">
    <property type="entry name" value="AURORA KINASE A-INTERACTING PROTEIN"/>
    <property type="match status" value="1"/>
</dbReference>
<evidence type="ECO:0000259" key="6">
    <source>
        <dbReference type="SMART" id="SM01155"/>
    </source>
</evidence>
<feature type="domain" description="Ribosomal protein mS38 C-terminal" evidence="6">
    <location>
        <begin position="106"/>
        <end position="135"/>
    </location>
</feature>
<sequence length="135" mass="15285">MGSVLRNVLKRTPPLPLPPPPPPRSFLASLDKPHLSDPEPASFPLLNPVQRSRLLPNVSSDKAPPPSLRASLQVFPTFPLSFVDYPIGSSVVDRSDGSSDDRTTVWADSVKKKRKRKMNKHKYRKLRKRLRRKTK</sequence>
<comment type="subcellular location">
    <subcellularLocation>
        <location evidence="1">Mitochondrion</location>
    </subcellularLocation>
</comment>
<evidence type="ECO:0000256" key="1">
    <source>
        <dbReference type="ARBA" id="ARBA00004173"/>
    </source>
</evidence>
<dbReference type="Pfam" id="PF08213">
    <property type="entry name" value="COX24_C"/>
    <property type="match status" value="1"/>
</dbReference>
<comment type="similarity">
    <text evidence="3">Belongs to the mitochondrion-specific ribosomal protein mS38 family.</text>
</comment>
<dbReference type="InterPro" id="IPR013177">
    <property type="entry name" value="Ribosomal_mS38_C"/>
</dbReference>
<feature type="compositionally biased region" description="Pro residues" evidence="5">
    <location>
        <begin position="13"/>
        <end position="24"/>
    </location>
</feature>
<reference evidence="7 8" key="1">
    <citation type="submission" date="2023-10" db="EMBL/GenBank/DDBJ databases">
        <title>Chromosome-scale genome assembly provides insights into flower coloration mechanisms of Canna indica.</title>
        <authorList>
            <person name="Li C."/>
        </authorList>
    </citation>
    <scope>NUCLEOTIDE SEQUENCE [LARGE SCALE GENOMIC DNA]</scope>
    <source>
        <tissue evidence="7">Flower</tissue>
    </source>
</reference>
<feature type="region of interest" description="Disordered" evidence="5">
    <location>
        <begin position="1"/>
        <end position="48"/>
    </location>
</feature>
<accession>A0AAQ3JYV8</accession>
<dbReference type="PANTHER" id="PTHR32035:SF3">
    <property type="entry name" value="SMALL RIBOSOMAL SUBUNIT PROTEIN MS38"/>
    <property type="match status" value="1"/>
</dbReference>
<proteinExistence type="inferred from homology"/>
<dbReference type="EMBL" id="CP136891">
    <property type="protein sequence ID" value="WOK96590.1"/>
    <property type="molecule type" value="Genomic_DNA"/>
</dbReference>
<name>A0AAQ3JYV8_9LILI</name>
<evidence type="ECO:0000256" key="2">
    <source>
        <dbReference type="ARBA" id="ARBA00023128"/>
    </source>
</evidence>
<keyword evidence="8" id="KW-1185">Reference proteome</keyword>
<dbReference type="GO" id="GO:0005739">
    <property type="term" value="C:mitochondrion"/>
    <property type="evidence" value="ECO:0007669"/>
    <property type="project" value="UniProtKB-SubCell"/>
</dbReference>
<evidence type="ECO:0000256" key="5">
    <source>
        <dbReference type="SAM" id="MobiDB-lite"/>
    </source>
</evidence>
<dbReference type="Proteomes" id="UP001327560">
    <property type="component" value="Chromosome 2"/>
</dbReference>
<protein>
    <recommendedName>
        <fullName evidence="4">Small ribosomal subunit protein mS38</fullName>
    </recommendedName>
</protein>
<dbReference type="AlphaFoldDB" id="A0AAQ3JYV8"/>